<dbReference type="InterPro" id="IPR036259">
    <property type="entry name" value="MFS_trans_sf"/>
</dbReference>
<evidence type="ECO:0000256" key="2">
    <source>
        <dbReference type="RuleBase" id="RU362056"/>
    </source>
</evidence>
<dbReference type="PANTHER" id="PTHR11388:SF142">
    <property type="entry name" value="SOLUTE CARRIER ORGANIC ANION TRANSPORTER FAMILY MEMBER 5A1"/>
    <property type="match status" value="1"/>
</dbReference>
<dbReference type="PANTHER" id="PTHR11388">
    <property type="entry name" value="ORGANIC ANION TRANSPORTER"/>
    <property type="match status" value="1"/>
</dbReference>
<keyword evidence="2" id="KW-0472">Membrane</keyword>
<dbReference type="EMBL" id="BTSX01000006">
    <property type="protein sequence ID" value="GMT03456.1"/>
    <property type="molecule type" value="Genomic_DNA"/>
</dbReference>
<feature type="transmembrane region" description="Helical" evidence="2">
    <location>
        <begin position="416"/>
        <end position="435"/>
    </location>
</feature>
<gene>
    <name evidence="3" type="ORF">PENTCL1PPCAC_25630</name>
</gene>
<keyword evidence="2" id="KW-1133">Transmembrane helix</keyword>
<feature type="transmembrane region" description="Helical" evidence="2">
    <location>
        <begin position="92"/>
        <end position="114"/>
    </location>
</feature>
<dbReference type="AlphaFoldDB" id="A0AAV5UAG1"/>
<dbReference type="CDD" id="cd17336">
    <property type="entry name" value="MFS_SLCO_OATP"/>
    <property type="match status" value="1"/>
</dbReference>
<feature type="transmembrane region" description="Helical" evidence="2">
    <location>
        <begin position="20"/>
        <end position="40"/>
    </location>
</feature>
<feature type="transmembrane region" description="Helical" evidence="2">
    <location>
        <begin position="620"/>
        <end position="637"/>
    </location>
</feature>
<proteinExistence type="inferred from homology"/>
<sequence length="650" mass="72383">HEMARAPSVSQVSTKWRPSLNLFVGLMLLIVAIQGCYLGYVVGMLTTLEKRFGISSSPSGALLSIYDVGHTLAILAVGYFGEKAHQPRITGIGVLLSAFSMFLLALPALCFGTVPDDEFHVEKYKTQYIEDSKCDSSRFISDNGNCAKEKSEHTWALVLLSIGQLLAGIFSAPFNTLAYVFIDNNIEDRKRSPFILGLLTSMYAFGPAFGFALSATFNQFYATLGEGASFHKETMRNHNTEFLKTINFQAPTGLVPSDEAWIGAWWLGFVVCGVLYLLAAAPFFFFPRTYIEEEGMELQALKQRGERKPSLPPFEEEDESGCVRLKESMRDFPLVISDLLRNPVYVSMVLGWMFGSYLISGYGTYLPKYIETQFGRSASMADLYAGIISIGAVASATAIGGWVLSRSNVGPRAAIMLLFGSWTIVLASYLSGMLFSCQQPSIHGLEYAEHRESWQFDSFQTCSSHCQCDAVTHFDPINFDGINYFSPCHAGCKYFDNYQWRDCECFNGADAYHGVIHEDCTLSFVGYLIVMFVGLFLGNLFFMTTMMIVLRSVYDDQKVIALSFASCITNLFGFIPAPLVLGWLIDRSCILWHSTCADAPGNCVIYDNEKFRIGFHASNAGFQLAAIISVFACWLFARKQQFPEEEDIED</sequence>
<protein>
    <recommendedName>
        <fullName evidence="2">Solute carrier organic anion transporter family member</fullName>
    </recommendedName>
</protein>
<feature type="transmembrane region" description="Helical" evidence="2">
    <location>
        <begin position="524"/>
        <end position="550"/>
    </location>
</feature>
<name>A0AAV5UAG1_9BILA</name>
<dbReference type="GO" id="GO:0016323">
    <property type="term" value="C:basolateral plasma membrane"/>
    <property type="evidence" value="ECO:0007669"/>
    <property type="project" value="TreeGrafter"/>
</dbReference>
<feature type="transmembrane region" description="Helical" evidence="2">
    <location>
        <begin position="60"/>
        <end position="80"/>
    </location>
</feature>
<dbReference type="GO" id="GO:0043252">
    <property type="term" value="P:sodium-independent organic anion transport"/>
    <property type="evidence" value="ECO:0007669"/>
    <property type="project" value="TreeGrafter"/>
</dbReference>
<keyword evidence="2" id="KW-0812">Transmembrane</keyword>
<feature type="transmembrane region" description="Helical" evidence="2">
    <location>
        <begin position="344"/>
        <end position="363"/>
    </location>
</feature>
<keyword evidence="2" id="KW-0813">Transport</keyword>
<feature type="transmembrane region" description="Helical" evidence="2">
    <location>
        <begin position="194"/>
        <end position="217"/>
    </location>
</feature>
<keyword evidence="1" id="KW-1015">Disulfide bond</keyword>
<comment type="subcellular location">
    <subcellularLocation>
        <location evidence="2">Cell membrane</location>
        <topology evidence="2">Multi-pass membrane protein</topology>
    </subcellularLocation>
</comment>
<feature type="transmembrane region" description="Helical" evidence="2">
    <location>
        <begin position="264"/>
        <end position="286"/>
    </location>
</feature>
<evidence type="ECO:0000313" key="4">
    <source>
        <dbReference type="Proteomes" id="UP001432027"/>
    </source>
</evidence>
<evidence type="ECO:0000313" key="3">
    <source>
        <dbReference type="EMBL" id="GMT03456.1"/>
    </source>
</evidence>
<dbReference type="Pfam" id="PF03137">
    <property type="entry name" value="OATP"/>
    <property type="match status" value="1"/>
</dbReference>
<keyword evidence="2" id="KW-0406">Ion transport</keyword>
<dbReference type="NCBIfam" id="TIGR00805">
    <property type="entry name" value="oat"/>
    <property type="match status" value="1"/>
</dbReference>
<comment type="similarity">
    <text evidence="2">Belongs to the organo anion transporter (TC 2.A.60) family.</text>
</comment>
<reference evidence="3" key="1">
    <citation type="submission" date="2023-10" db="EMBL/GenBank/DDBJ databases">
        <title>Genome assembly of Pristionchus species.</title>
        <authorList>
            <person name="Yoshida K."/>
            <person name="Sommer R.J."/>
        </authorList>
    </citation>
    <scope>NUCLEOTIDE SEQUENCE</scope>
    <source>
        <strain evidence="3">RS0144</strain>
    </source>
</reference>
<comment type="caution">
    <text evidence="3">The sequence shown here is derived from an EMBL/GenBank/DDBJ whole genome shotgun (WGS) entry which is preliminary data.</text>
</comment>
<organism evidence="3 4">
    <name type="scientific">Pristionchus entomophagus</name>
    <dbReference type="NCBI Taxonomy" id="358040"/>
    <lineage>
        <taxon>Eukaryota</taxon>
        <taxon>Metazoa</taxon>
        <taxon>Ecdysozoa</taxon>
        <taxon>Nematoda</taxon>
        <taxon>Chromadorea</taxon>
        <taxon>Rhabditida</taxon>
        <taxon>Rhabditina</taxon>
        <taxon>Diplogasteromorpha</taxon>
        <taxon>Diplogasteroidea</taxon>
        <taxon>Neodiplogasteridae</taxon>
        <taxon>Pristionchus</taxon>
    </lineage>
</organism>
<dbReference type="Gene3D" id="1.20.1250.20">
    <property type="entry name" value="MFS general substrate transporter like domains"/>
    <property type="match status" value="1"/>
</dbReference>
<evidence type="ECO:0000256" key="1">
    <source>
        <dbReference type="ARBA" id="ARBA00023157"/>
    </source>
</evidence>
<keyword evidence="4" id="KW-1185">Reference proteome</keyword>
<dbReference type="GO" id="GO:0015347">
    <property type="term" value="F:sodium-independent organic anion transmembrane transporter activity"/>
    <property type="evidence" value="ECO:0007669"/>
    <property type="project" value="TreeGrafter"/>
</dbReference>
<dbReference type="Proteomes" id="UP001432027">
    <property type="component" value="Unassembled WGS sequence"/>
</dbReference>
<dbReference type="GO" id="GO:0006811">
    <property type="term" value="P:monoatomic ion transport"/>
    <property type="evidence" value="ECO:0007669"/>
    <property type="project" value="UniProtKB-KW"/>
</dbReference>
<dbReference type="InterPro" id="IPR004156">
    <property type="entry name" value="OATP"/>
</dbReference>
<feature type="transmembrane region" description="Helical" evidence="2">
    <location>
        <begin position="155"/>
        <end position="182"/>
    </location>
</feature>
<feature type="transmembrane region" description="Helical" evidence="2">
    <location>
        <begin position="562"/>
        <end position="585"/>
    </location>
</feature>
<feature type="transmembrane region" description="Helical" evidence="2">
    <location>
        <begin position="383"/>
        <end position="404"/>
    </location>
</feature>
<accession>A0AAV5UAG1</accession>
<feature type="non-terminal residue" evidence="3">
    <location>
        <position position="1"/>
    </location>
</feature>
<dbReference type="SUPFAM" id="SSF103473">
    <property type="entry name" value="MFS general substrate transporter"/>
    <property type="match status" value="1"/>
</dbReference>